<protein>
    <recommendedName>
        <fullName evidence="9">FHA domain-containing protein</fullName>
    </recommendedName>
</protein>
<dbReference type="Gene3D" id="2.60.200.20">
    <property type="match status" value="1"/>
</dbReference>
<dbReference type="InterPro" id="IPR000253">
    <property type="entry name" value="FHA_dom"/>
</dbReference>
<evidence type="ECO:0000313" key="10">
    <source>
        <dbReference type="EMBL" id="CAH0113783.1"/>
    </source>
</evidence>
<dbReference type="Pfam" id="PF16508">
    <property type="entry name" value="NIBRIN_BRCT_II"/>
    <property type="match status" value="1"/>
</dbReference>
<feature type="domain" description="FHA" evidence="9">
    <location>
        <begin position="20"/>
        <end position="78"/>
    </location>
</feature>
<dbReference type="Pfam" id="PF00498">
    <property type="entry name" value="FHA"/>
    <property type="match status" value="1"/>
</dbReference>
<dbReference type="SUPFAM" id="SSF52113">
    <property type="entry name" value="BRCT domain"/>
    <property type="match status" value="1"/>
</dbReference>
<dbReference type="Gene3D" id="3.40.50.10980">
    <property type="entry name" value="Nibrin, BRCT2 domain"/>
    <property type="match status" value="1"/>
</dbReference>
<dbReference type="GO" id="GO:0007095">
    <property type="term" value="P:mitotic G2 DNA damage checkpoint signaling"/>
    <property type="evidence" value="ECO:0007669"/>
    <property type="project" value="InterPro"/>
</dbReference>
<dbReference type="GO" id="GO:0005694">
    <property type="term" value="C:chromosome"/>
    <property type="evidence" value="ECO:0007669"/>
    <property type="project" value="UniProtKB-SubCell"/>
</dbReference>
<dbReference type="CDD" id="cd22667">
    <property type="entry name" value="FHA_NBN"/>
    <property type="match status" value="1"/>
</dbReference>
<keyword evidence="3" id="KW-0158">Chromosome</keyword>
<evidence type="ECO:0000256" key="6">
    <source>
        <dbReference type="ARBA" id="ARBA00023242"/>
    </source>
</evidence>
<name>A0A8J2S778_9CRUS</name>
<gene>
    <name evidence="10" type="ORF">DGAL_LOCUS17695</name>
</gene>
<keyword evidence="11" id="KW-1185">Reference proteome</keyword>
<evidence type="ECO:0000256" key="8">
    <source>
        <dbReference type="SAM" id="MobiDB-lite"/>
    </source>
</evidence>
<dbReference type="InterPro" id="IPR032429">
    <property type="entry name" value="Nibrin_BRCT2"/>
</dbReference>
<organism evidence="10 11">
    <name type="scientific">Daphnia galeata</name>
    <dbReference type="NCBI Taxonomy" id="27404"/>
    <lineage>
        <taxon>Eukaryota</taxon>
        <taxon>Metazoa</taxon>
        <taxon>Ecdysozoa</taxon>
        <taxon>Arthropoda</taxon>
        <taxon>Crustacea</taxon>
        <taxon>Branchiopoda</taxon>
        <taxon>Diplostraca</taxon>
        <taxon>Cladocera</taxon>
        <taxon>Anomopoda</taxon>
        <taxon>Daphniidae</taxon>
        <taxon>Daphnia</taxon>
    </lineage>
</organism>
<dbReference type="SUPFAM" id="SSF49879">
    <property type="entry name" value="SMAD/FHA domain"/>
    <property type="match status" value="1"/>
</dbReference>
<dbReference type="PROSITE" id="PS50006">
    <property type="entry name" value="FHA_DOMAIN"/>
    <property type="match status" value="1"/>
</dbReference>
<keyword evidence="5" id="KW-0234">DNA repair</keyword>
<comment type="caution">
    <text evidence="10">The sequence shown here is derived from an EMBL/GenBank/DDBJ whole genome shotgun (WGS) entry which is preliminary data.</text>
</comment>
<evidence type="ECO:0000256" key="3">
    <source>
        <dbReference type="ARBA" id="ARBA00022454"/>
    </source>
</evidence>
<dbReference type="GO" id="GO:0000724">
    <property type="term" value="P:double-strand break repair via homologous recombination"/>
    <property type="evidence" value="ECO:0007669"/>
    <property type="project" value="TreeGrafter"/>
</dbReference>
<dbReference type="EMBL" id="CAKKLH010000346">
    <property type="protein sequence ID" value="CAH0113783.1"/>
    <property type="molecule type" value="Genomic_DNA"/>
</dbReference>
<keyword evidence="6" id="KW-0539">Nucleus</keyword>
<comment type="subcellular location">
    <subcellularLocation>
        <location evidence="2">Chromosome</location>
    </subcellularLocation>
    <subcellularLocation>
        <location evidence="1">Nucleus</location>
    </subcellularLocation>
</comment>
<dbReference type="PANTHER" id="PTHR12162">
    <property type="entry name" value="NIBRIN-RELATED"/>
    <property type="match status" value="1"/>
</dbReference>
<dbReference type="InterPro" id="IPR043014">
    <property type="entry name" value="Nibrin_BRCT2_sf"/>
</dbReference>
<keyword evidence="4" id="KW-0227">DNA damage</keyword>
<evidence type="ECO:0000256" key="1">
    <source>
        <dbReference type="ARBA" id="ARBA00004123"/>
    </source>
</evidence>
<feature type="compositionally biased region" description="Polar residues" evidence="8">
    <location>
        <begin position="520"/>
        <end position="537"/>
    </location>
</feature>
<evidence type="ECO:0000256" key="7">
    <source>
        <dbReference type="ARBA" id="ARBA00044757"/>
    </source>
</evidence>
<evidence type="ECO:0000256" key="5">
    <source>
        <dbReference type="ARBA" id="ARBA00023204"/>
    </source>
</evidence>
<feature type="region of interest" description="Disordered" evidence="8">
    <location>
        <begin position="518"/>
        <end position="537"/>
    </location>
</feature>
<sequence>MWIIQRNSDGKTICLLNKEYTIGRKNCTIELSDDLSVSRQHLKLCIDYSPLIQNSGPPTLQIMDLGSTYGIFITLSATNTEKIEPKVWFPLNVDSSFHFGVKNVWSVKWRNISVVCSALGSIERKKLNKELSMLGAKQLSDWQDNITHLVTDKIMLTQKVLDSLLAVKPIVMVEFFEKWVNILEQDPCGSIPNASEFTPLIGPALGQFDKQCFLPKEERKSLFRGKTFIFATPNELKSSMAIAATKAGGNVSSNIETFTNDSLLIECTSPSPEYSRLLANLSSRGERSIPQNEIGLAILSCSVEMYCNPRARNLSAHTQSYNNKLAVASVQCSLRDQETQMGNVSQVMSEEPPSKKNRIESFEISQVLQPPTKKIHLDEKAVVTHEVQHCDKEDDENHLKRKQVTTRLAPSESFCFERTNPDNRKHCNEKKEKSRQTVSVSHSDFLGEQPSTSRIRCIDSSTHIKEAKIRHVEIDTGHINIQHRQIPLNSALQTSSEFLSQSTSNCQLNSLGSQRRKSFNHTVGNDPNRSQWYGSDSPGKLNTSKLIVKSNLVRPELIDKGMISQKLRSHLKESQVITRIKSMKIACMREGKWTTKN</sequence>
<dbReference type="InterPro" id="IPR008984">
    <property type="entry name" value="SMAD_FHA_dom_sf"/>
</dbReference>
<feature type="region of interest" description="Disordered" evidence="8">
    <location>
        <begin position="425"/>
        <end position="447"/>
    </location>
</feature>
<dbReference type="InterPro" id="IPR040227">
    <property type="entry name" value="Nibrin-rel"/>
</dbReference>
<dbReference type="Gene3D" id="3.40.50.10190">
    <property type="entry name" value="BRCT domain"/>
    <property type="match status" value="1"/>
</dbReference>
<accession>A0A8J2S778</accession>
<feature type="compositionally biased region" description="Basic and acidic residues" evidence="8">
    <location>
        <begin position="425"/>
        <end position="435"/>
    </location>
</feature>
<comment type="similarity">
    <text evidence="7">Belongs to the Nibrin family.</text>
</comment>
<dbReference type="Proteomes" id="UP000789390">
    <property type="component" value="Unassembled WGS sequence"/>
</dbReference>
<dbReference type="OrthoDB" id="552194at2759"/>
<dbReference type="AlphaFoldDB" id="A0A8J2S778"/>
<dbReference type="GO" id="GO:0030870">
    <property type="term" value="C:Mre11 complex"/>
    <property type="evidence" value="ECO:0007669"/>
    <property type="project" value="InterPro"/>
</dbReference>
<evidence type="ECO:0000313" key="11">
    <source>
        <dbReference type="Proteomes" id="UP000789390"/>
    </source>
</evidence>
<evidence type="ECO:0000259" key="9">
    <source>
        <dbReference type="PROSITE" id="PS50006"/>
    </source>
</evidence>
<dbReference type="InterPro" id="IPR036420">
    <property type="entry name" value="BRCT_dom_sf"/>
</dbReference>
<reference evidence="10" key="1">
    <citation type="submission" date="2021-11" db="EMBL/GenBank/DDBJ databases">
        <authorList>
            <person name="Schell T."/>
        </authorList>
    </citation>
    <scope>NUCLEOTIDE SEQUENCE</scope>
    <source>
        <strain evidence="10">M5</strain>
    </source>
</reference>
<dbReference type="GO" id="GO:0003684">
    <property type="term" value="F:damaged DNA binding"/>
    <property type="evidence" value="ECO:0007669"/>
    <property type="project" value="TreeGrafter"/>
</dbReference>
<evidence type="ECO:0000256" key="4">
    <source>
        <dbReference type="ARBA" id="ARBA00022763"/>
    </source>
</evidence>
<dbReference type="PANTHER" id="PTHR12162:SF0">
    <property type="entry name" value="NIBRIN"/>
    <property type="match status" value="1"/>
</dbReference>
<evidence type="ECO:0000256" key="2">
    <source>
        <dbReference type="ARBA" id="ARBA00004286"/>
    </source>
</evidence>
<proteinExistence type="inferred from homology"/>